<name>A0A5E4XZ04_9BURK</name>
<dbReference type="RefSeq" id="WP_224788892.1">
    <property type="nucleotide sequence ID" value="NZ_CABPRZ010000020.1"/>
</dbReference>
<sequence>MLRTLSMIGAALTLFGAACGWAFGAEGAATVHARPQETAAAPYLAPHRRRIYLMRHGNVAYFDAAGRPAQNEDVVVLSTGGRAEADAAGRYFRSLGIRKFDKVITSGLPRTVETAERVMAAIGQPGAPEPWLGFREISPWSAAQVPRAQLKAMVEVLTQAHVPPTAPLRGGEPVAELQARVYPALEKLRADPSWDTALLVLHGGVNSAILSQALTGGSDYLGHIEQGPGCINILDMGDSPQDWIVRAINLCPDGNDYRARASGLEKYAEYMTGVKR</sequence>
<proteinExistence type="predicted"/>
<reference evidence="2 3" key="1">
    <citation type="submission" date="2019-08" db="EMBL/GenBank/DDBJ databases">
        <authorList>
            <person name="Peeters C."/>
        </authorList>
    </citation>
    <scope>NUCLEOTIDE SEQUENCE [LARGE SCALE GENOMIC DNA]</scope>
    <source>
        <strain evidence="2 3">LMG 30175</strain>
    </source>
</reference>
<dbReference type="PANTHER" id="PTHR48100">
    <property type="entry name" value="BROAD-SPECIFICITY PHOSPHATASE YOR283W-RELATED"/>
    <property type="match status" value="1"/>
</dbReference>
<dbReference type="InterPro" id="IPR050275">
    <property type="entry name" value="PGM_Phosphatase"/>
</dbReference>
<dbReference type="SUPFAM" id="SSF53254">
    <property type="entry name" value="Phosphoglycerate mutase-like"/>
    <property type="match status" value="1"/>
</dbReference>
<protein>
    <submittedName>
        <fullName evidence="2">Fructose-2,6-bisphosphatase</fullName>
    </submittedName>
</protein>
<evidence type="ECO:0000256" key="1">
    <source>
        <dbReference type="SAM" id="SignalP"/>
    </source>
</evidence>
<gene>
    <name evidence="2" type="ORF">PTE30175_04090</name>
</gene>
<dbReference type="InterPro" id="IPR029033">
    <property type="entry name" value="His_PPase_superfam"/>
</dbReference>
<dbReference type="GO" id="GO:0016791">
    <property type="term" value="F:phosphatase activity"/>
    <property type="evidence" value="ECO:0007669"/>
    <property type="project" value="TreeGrafter"/>
</dbReference>
<evidence type="ECO:0000313" key="3">
    <source>
        <dbReference type="Proteomes" id="UP000414233"/>
    </source>
</evidence>
<dbReference type="AlphaFoldDB" id="A0A5E4XZ04"/>
<dbReference type="Pfam" id="PF00300">
    <property type="entry name" value="His_Phos_1"/>
    <property type="match status" value="1"/>
</dbReference>
<dbReference type="SMART" id="SM00855">
    <property type="entry name" value="PGAM"/>
    <property type="match status" value="1"/>
</dbReference>
<dbReference type="EMBL" id="CABPRZ010000020">
    <property type="protein sequence ID" value="VVE41614.1"/>
    <property type="molecule type" value="Genomic_DNA"/>
</dbReference>
<dbReference type="InterPro" id="IPR013078">
    <property type="entry name" value="His_Pase_superF_clade-1"/>
</dbReference>
<keyword evidence="3" id="KW-1185">Reference proteome</keyword>
<dbReference type="Proteomes" id="UP000414233">
    <property type="component" value="Unassembled WGS sequence"/>
</dbReference>
<dbReference type="CDD" id="cd07067">
    <property type="entry name" value="HP_PGM_like"/>
    <property type="match status" value="1"/>
</dbReference>
<feature type="chain" id="PRO_5022668152" evidence="1">
    <location>
        <begin position="25"/>
        <end position="276"/>
    </location>
</feature>
<dbReference type="Gene3D" id="3.40.50.1240">
    <property type="entry name" value="Phosphoglycerate mutase-like"/>
    <property type="match status" value="1"/>
</dbReference>
<accession>A0A5E4XZ04</accession>
<dbReference type="PROSITE" id="PS51257">
    <property type="entry name" value="PROKAR_LIPOPROTEIN"/>
    <property type="match status" value="1"/>
</dbReference>
<evidence type="ECO:0000313" key="2">
    <source>
        <dbReference type="EMBL" id="VVE41614.1"/>
    </source>
</evidence>
<keyword evidence="1" id="KW-0732">Signal</keyword>
<feature type="signal peptide" evidence="1">
    <location>
        <begin position="1"/>
        <end position="24"/>
    </location>
</feature>
<organism evidence="2 3">
    <name type="scientific">Pandoraea terrae</name>
    <dbReference type="NCBI Taxonomy" id="1537710"/>
    <lineage>
        <taxon>Bacteria</taxon>
        <taxon>Pseudomonadati</taxon>
        <taxon>Pseudomonadota</taxon>
        <taxon>Betaproteobacteria</taxon>
        <taxon>Burkholderiales</taxon>
        <taxon>Burkholderiaceae</taxon>
        <taxon>Pandoraea</taxon>
    </lineage>
</organism>